<keyword evidence="4" id="KW-1185">Reference proteome</keyword>
<dbReference type="EMBL" id="JAOAOG010000122">
    <property type="protein sequence ID" value="KAJ6247707.1"/>
    <property type="molecule type" value="Genomic_DNA"/>
</dbReference>
<evidence type="ECO:0000256" key="2">
    <source>
        <dbReference type="SAM" id="Phobius"/>
    </source>
</evidence>
<proteinExistence type="predicted"/>
<protein>
    <submittedName>
        <fullName evidence="3">Proline-rich receptor-like protein kinase perk13-related</fullName>
    </submittedName>
</protein>
<evidence type="ECO:0000256" key="1">
    <source>
        <dbReference type="SAM" id="MobiDB-lite"/>
    </source>
</evidence>
<feature type="transmembrane region" description="Helical" evidence="2">
    <location>
        <begin position="60"/>
        <end position="83"/>
    </location>
</feature>
<organism evidence="3 4">
    <name type="scientific">Anaeramoeba flamelloides</name>
    <dbReference type="NCBI Taxonomy" id="1746091"/>
    <lineage>
        <taxon>Eukaryota</taxon>
        <taxon>Metamonada</taxon>
        <taxon>Anaeramoebidae</taxon>
        <taxon>Anaeramoeba</taxon>
    </lineage>
</organism>
<gene>
    <name evidence="3" type="ORF">M0813_18341</name>
</gene>
<evidence type="ECO:0000313" key="4">
    <source>
        <dbReference type="Proteomes" id="UP001150062"/>
    </source>
</evidence>
<dbReference type="Proteomes" id="UP001150062">
    <property type="component" value="Unassembled WGS sequence"/>
</dbReference>
<keyword evidence="2" id="KW-1133">Transmembrane helix</keyword>
<name>A0ABQ8YT67_9EUKA</name>
<accession>A0ABQ8YT67</accession>
<sequence>MINSRKDGFYYYTFVLFFGILFASFVNTESIKTNQTTPTPTTTPIQITNPDQNSHTKRTLVVALSATFGAMFVILIIICVIFIQRRVKQEQLLVHDSNSKDSEEEVNEQELFTQQQVNKNQFIITDTENEQNKQFGNEILAQTGSQGSNEFGIVSDDLGFEEEFNEEELDLQFQKDDLKFVTTSKNRQISNNPILGGSGQQEFQIRNDQGLVVHTGEEDDNTEDEDDDDSNWKLFEDH</sequence>
<feature type="transmembrane region" description="Helical" evidence="2">
    <location>
        <begin position="9"/>
        <end position="26"/>
    </location>
</feature>
<comment type="caution">
    <text evidence="3">The sequence shown here is derived from an EMBL/GenBank/DDBJ whole genome shotgun (WGS) entry which is preliminary data.</text>
</comment>
<keyword evidence="2" id="KW-0812">Transmembrane</keyword>
<reference evidence="3" key="1">
    <citation type="submission" date="2022-08" db="EMBL/GenBank/DDBJ databases">
        <title>Novel sulfate-reducing endosymbionts in the free-living metamonad Anaeramoeba.</title>
        <authorList>
            <person name="Jerlstrom-Hultqvist J."/>
            <person name="Cepicka I."/>
            <person name="Gallot-Lavallee L."/>
            <person name="Salas-Leiva D."/>
            <person name="Curtis B.A."/>
            <person name="Zahonova K."/>
            <person name="Pipaliya S."/>
            <person name="Dacks J."/>
            <person name="Roger A.J."/>
        </authorList>
    </citation>
    <scope>NUCLEOTIDE SEQUENCE</scope>
    <source>
        <strain evidence="3">Schooner1</strain>
    </source>
</reference>
<feature type="compositionally biased region" description="Acidic residues" evidence="1">
    <location>
        <begin position="217"/>
        <end position="229"/>
    </location>
</feature>
<evidence type="ECO:0000313" key="3">
    <source>
        <dbReference type="EMBL" id="KAJ6247707.1"/>
    </source>
</evidence>
<keyword evidence="2" id="KW-0472">Membrane</keyword>
<feature type="region of interest" description="Disordered" evidence="1">
    <location>
        <begin position="215"/>
        <end position="238"/>
    </location>
</feature>